<dbReference type="HAMAP" id="MF_00789">
    <property type="entry name" value="UPF0319"/>
    <property type="match status" value="1"/>
</dbReference>
<comment type="caution">
    <text evidence="4">The sequence shown here is derived from an EMBL/GenBank/DDBJ whole genome shotgun (WGS) entry which is preliminary data.</text>
</comment>
<evidence type="ECO:0000313" key="4">
    <source>
        <dbReference type="EMBL" id="OEF92732.1"/>
    </source>
</evidence>
<dbReference type="PANTHER" id="PTHR38108">
    <property type="entry name" value="UPF0319 PROTEIN YCCT"/>
    <property type="match status" value="1"/>
</dbReference>
<accession>A0A1E5FRC6</accession>
<dbReference type="InterPro" id="IPR018635">
    <property type="entry name" value="UPF0319"/>
</dbReference>
<organism evidence="4 5">
    <name type="scientific">Vibrio splendidus 12E03</name>
    <dbReference type="NCBI Taxonomy" id="1191305"/>
    <lineage>
        <taxon>Bacteria</taxon>
        <taxon>Pseudomonadati</taxon>
        <taxon>Pseudomonadota</taxon>
        <taxon>Gammaproteobacteria</taxon>
        <taxon>Vibrionales</taxon>
        <taxon>Vibrionaceae</taxon>
        <taxon>Vibrio</taxon>
    </lineage>
</organism>
<gene>
    <name evidence="4" type="ORF">A142_21980</name>
</gene>
<evidence type="ECO:0000256" key="2">
    <source>
        <dbReference type="ARBA" id="ARBA00022729"/>
    </source>
</evidence>
<keyword evidence="2" id="KW-0732">Signal</keyword>
<name>A0A1E5FRC6_VIBSP</name>
<protein>
    <recommendedName>
        <fullName evidence="3">UPF0319 protein A142_21980</fullName>
    </recommendedName>
</protein>
<sequence>MQSFKYSFLGLLVASTVVDAEVILDVPENVNLLSVNMSAPDFEQGLFSADKTVLLPDGENQIVFQYEPVFDERDNQRKVYSSVIIAKFEAKNEELTLSMPEFKNLRSAQENIGNLNWEIKNKQGQALIKNEDILASDGVQLNRSYSEEATEYNKVGGAAAVTMSYLVVENQVRPAVKVNATSLEENTLVNAEGLTANTSAQVVDKSESLKQLKALYLSTSKEDRKAFRKWMIDQE</sequence>
<comment type="similarity">
    <text evidence="1 3">Belongs to the UPF0319 family.</text>
</comment>
<dbReference type="AlphaFoldDB" id="A0A1E5FRC6"/>
<evidence type="ECO:0000256" key="3">
    <source>
        <dbReference type="HAMAP-Rule" id="MF_00789"/>
    </source>
</evidence>
<dbReference type="RefSeq" id="WP_019824416.1">
    <property type="nucleotide sequence ID" value="NZ_AJZD02000203.1"/>
</dbReference>
<dbReference type="PANTHER" id="PTHR38108:SF1">
    <property type="entry name" value="UPF0319 PROTEIN YCCT"/>
    <property type="match status" value="1"/>
</dbReference>
<dbReference type="Proteomes" id="UP000094802">
    <property type="component" value="Unassembled WGS sequence"/>
</dbReference>
<evidence type="ECO:0000256" key="1">
    <source>
        <dbReference type="ARBA" id="ARBA00008490"/>
    </source>
</evidence>
<dbReference type="Pfam" id="PF09829">
    <property type="entry name" value="DUF2057"/>
    <property type="match status" value="1"/>
</dbReference>
<dbReference type="EMBL" id="AJZD02000203">
    <property type="protein sequence ID" value="OEF92732.1"/>
    <property type="molecule type" value="Genomic_DNA"/>
</dbReference>
<dbReference type="OrthoDB" id="6214779at2"/>
<reference evidence="4 5" key="1">
    <citation type="journal article" date="2012" name="Science">
        <title>Ecological populations of bacteria act as socially cohesive units of antibiotic production and resistance.</title>
        <authorList>
            <person name="Cordero O.X."/>
            <person name="Wildschutte H."/>
            <person name="Kirkup B."/>
            <person name="Proehl S."/>
            <person name="Ngo L."/>
            <person name="Hussain F."/>
            <person name="Le Roux F."/>
            <person name="Mincer T."/>
            <person name="Polz M.F."/>
        </authorList>
    </citation>
    <scope>NUCLEOTIDE SEQUENCE [LARGE SCALE GENOMIC DNA]</scope>
    <source>
        <strain evidence="4 5">12E03</strain>
    </source>
</reference>
<proteinExistence type="inferred from homology"/>
<evidence type="ECO:0000313" key="5">
    <source>
        <dbReference type="Proteomes" id="UP000094802"/>
    </source>
</evidence>